<keyword evidence="1" id="KW-1133">Transmembrane helix</keyword>
<keyword evidence="1" id="KW-0472">Membrane</keyword>
<comment type="caution">
    <text evidence="2">The sequence shown here is derived from an EMBL/GenBank/DDBJ whole genome shotgun (WGS) entry which is preliminary data.</text>
</comment>
<dbReference type="NCBIfam" id="NF041635">
    <property type="entry name" value="STM3941_fam"/>
    <property type="match status" value="1"/>
</dbReference>
<dbReference type="Proteomes" id="UP000605992">
    <property type="component" value="Unassembled WGS sequence"/>
</dbReference>
<evidence type="ECO:0000256" key="1">
    <source>
        <dbReference type="SAM" id="Phobius"/>
    </source>
</evidence>
<evidence type="ECO:0000313" key="2">
    <source>
        <dbReference type="EMBL" id="GII59046.1"/>
    </source>
</evidence>
<accession>A0A8J3Y1H7</accession>
<dbReference type="InterPro" id="IPR048136">
    <property type="entry name" value="STM3941-like"/>
</dbReference>
<organism evidence="2 3">
    <name type="scientific">Planotetraspora thailandica</name>
    <dbReference type="NCBI Taxonomy" id="487172"/>
    <lineage>
        <taxon>Bacteria</taxon>
        <taxon>Bacillati</taxon>
        <taxon>Actinomycetota</taxon>
        <taxon>Actinomycetes</taxon>
        <taxon>Streptosporangiales</taxon>
        <taxon>Streptosporangiaceae</taxon>
        <taxon>Planotetraspora</taxon>
    </lineage>
</organism>
<proteinExistence type="predicted"/>
<reference evidence="2" key="1">
    <citation type="submission" date="2021-01" db="EMBL/GenBank/DDBJ databases">
        <title>Whole genome shotgun sequence of Planotetraspora thailandica NBRC 104271.</title>
        <authorList>
            <person name="Komaki H."/>
            <person name="Tamura T."/>
        </authorList>
    </citation>
    <scope>NUCLEOTIDE SEQUENCE</scope>
    <source>
        <strain evidence="2">NBRC 104271</strain>
    </source>
</reference>
<dbReference type="AlphaFoldDB" id="A0A8J3Y1H7"/>
<evidence type="ECO:0000313" key="3">
    <source>
        <dbReference type="Proteomes" id="UP000605992"/>
    </source>
</evidence>
<keyword evidence="1" id="KW-0812">Transmembrane</keyword>
<gene>
    <name evidence="2" type="ORF">Pth03_74350</name>
</gene>
<keyword evidence="3" id="KW-1185">Reference proteome</keyword>
<sequence>MRVWRRSVPKMVLVLLACILFVVFGALMGLGLLGESDGLFARVVGWMAVLLGVVAASKWLRQLWAGDPVVVAVGPEGIHDRRLSAQPIPWDDIDGIAVHQVRRTRFLILRMTPEAVRRHVHSAPSKLGTRMYGGPGIATIGLDRSFDELVAAVSKWLPQNEVR</sequence>
<protein>
    <recommendedName>
        <fullName evidence="4">PH domain-containing protein</fullName>
    </recommendedName>
</protein>
<evidence type="ECO:0008006" key="4">
    <source>
        <dbReference type="Google" id="ProtNLM"/>
    </source>
</evidence>
<dbReference type="EMBL" id="BOOR01000076">
    <property type="protein sequence ID" value="GII59046.1"/>
    <property type="molecule type" value="Genomic_DNA"/>
</dbReference>
<name>A0A8J3Y1H7_9ACTN</name>
<feature type="transmembrane region" description="Helical" evidence="1">
    <location>
        <begin position="39"/>
        <end position="56"/>
    </location>
</feature>
<feature type="transmembrane region" description="Helical" evidence="1">
    <location>
        <begin position="12"/>
        <end position="33"/>
    </location>
</feature>